<feature type="domain" description="DUF4440" evidence="1">
    <location>
        <begin position="14"/>
        <end position="124"/>
    </location>
</feature>
<protein>
    <submittedName>
        <fullName evidence="2">SgcJ/EcaC family oxidoreductase</fullName>
    </submittedName>
</protein>
<dbReference type="InterPro" id="IPR032710">
    <property type="entry name" value="NTF2-like_dom_sf"/>
</dbReference>
<comment type="caution">
    <text evidence="2">The sequence shown here is derived from an EMBL/GenBank/DDBJ whole genome shotgun (WGS) entry which is preliminary data.</text>
</comment>
<gene>
    <name evidence="2" type="ORF">GCM10023196_002890</name>
</gene>
<evidence type="ECO:0000313" key="2">
    <source>
        <dbReference type="EMBL" id="GAA4620131.1"/>
    </source>
</evidence>
<sequence>MTTQEQKQEETAVLDVVKGVHEAWNKADPDLFVADYLEDASATLPGSFMKSREEIHAAMAFSFNGPLKGTRASEKVLDVRFLNDEAAVVITETGVLIPGESEAPPERTAYATWVLTKRNGKWLLAAYSNSPSVGPGQR</sequence>
<dbReference type="RefSeq" id="WP_345428498.1">
    <property type="nucleotide sequence ID" value="NZ_BAABHK010000001.1"/>
</dbReference>
<evidence type="ECO:0000259" key="1">
    <source>
        <dbReference type="Pfam" id="PF14534"/>
    </source>
</evidence>
<name>A0ABP8U1W4_9ACTN</name>
<dbReference type="InterPro" id="IPR027843">
    <property type="entry name" value="DUF4440"/>
</dbReference>
<dbReference type="NCBIfam" id="TIGR02246">
    <property type="entry name" value="SgcJ/EcaC family oxidoreductase"/>
    <property type="match status" value="1"/>
</dbReference>
<dbReference type="Pfam" id="PF14534">
    <property type="entry name" value="DUF4440"/>
    <property type="match status" value="1"/>
</dbReference>
<dbReference type="InterPro" id="IPR011944">
    <property type="entry name" value="Steroid_delta5-4_isomerase"/>
</dbReference>
<reference evidence="3" key="1">
    <citation type="journal article" date="2019" name="Int. J. Syst. Evol. Microbiol.">
        <title>The Global Catalogue of Microorganisms (GCM) 10K type strain sequencing project: providing services to taxonomists for standard genome sequencing and annotation.</title>
        <authorList>
            <consortium name="The Broad Institute Genomics Platform"/>
            <consortium name="The Broad Institute Genome Sequencing Center for Infectious Disease"/>
            <person name="Wu L."/>
            <person name="Ma J."/>
        </authorList>
    </citation>
    <scope>NUCLEOTIDE SEQUENCE [LARGE SCALE GENOMIC DNA]</scope>
    <source>
        <strain evidence="3">JCM 17939</strain>
    </source>
</reference>
<dbReference type="CDD" id="cd00531">
    <property type="entry name" value="NTF2_like"/>
    <property type="match status" value="1"/>
</dbReference>
<dbReference type="EMBL" id="BAABHK010000001">
    <property type="protein sequence ID" value="GAA4620131.1"/>
    <property type="molecule type" value="Genomic_DNA"/>
</dbReference>
<keyword evidence="3" id="KW-1185">Reference proteome</keyword>
<dbReference type="Proteomes" id="UP001501442">
    <property type="component" value="Unassembled WGS sequence"/>
</dbReference>
<proteinExistence type="predicted"/>
<dbReference type="SUPFAM" id="SSF54427">
    <property type="entry name" value="NTF2-like"/>
    <property type="match status" value="1"/>
</dbReference>
<organism evidence="2 3">
    <name type="scientific">Actinoallomurus vinaceus</name>
    <dbReference type="NCBI Taxonomy" id="1080074"/>
    <lineage>
        <taxon>Bacteria</taxon>
        <taxon>Bacillati</taxon>
        <taxon>Actinomycetota</taxon>
        <taxon>Actinomycetes</taxon>
        <taxon>Streptosporangiales</taxon>
        <taxon>Thermomonosporaceae</taxon>
        <taxon>Actinoallomurus</taxon>
    </lineage>
</organism>
<dbReference type="Gene3D" id="3.10.450.50">
    <property type="match status" value="1"/>
</dbReference>
<evidence type="ECO:0000313" key="3">
    <source>
        <dbReference type="Proteomes" id="UP001501442"/>
    </source>
</evidence>
<accession>A0ABP8U1W4</accession>